<evidence type="ECO:0000256" key="7">
    <source>
        <dbReference type="SAM" id="SignalP"/>
    </source>
</evidence>
<dbReference type="AlphaFoldDB" id="A0A1I4R313"/>
<comment type="similarity">
    <text evidence="6">Belongs to the peptidase M48 family.</text>
</comment>
<dbReference type="OrthoDB" id="7338723at2"/>
<protein>
    <submittedName>
        <fullName evidence="9">Peptidase family M48</fullName>
    </submittedName>
</protein>
<comment type="cofactor">
    <cofactor evidence="6">
        <name>Zn(2+)</name>
        <dbReference type="ChEBI" id="CHEBI:29105"/>
    </cofactor>
    <text evidence="6">Binds 1 zinc ion per subunit.</text>
</comment>
<gene>
    <name evidence="9" type="ORF">SAMN04488042_107238</name>
</gene>
<keyword evidence="2" id="KW-0479">Metal-binding</keyword>
<dbReference type="GO" id="GO:0051603">
    <property type="term" value="P:proteolysis involved in protein catabolic process"/>
    <property type="evidence" value="ECO:0007669"/>
    <property type="project" value="TreeGrafter"/>
</dbReference>
<dbReference type="RefSeq" id="WP_093095083.1">
    <property type="nucleotide sequence ID" value="NZ_FOTQ01000007.1"/>
</dbReference>
<dbReference type="PROSITE" id="PS51257">
    <property type="entry name" value="PROKAR_LIPOPROTEIN"/>
    <property type="match status" value="1"/>
</dbReference>
<keyword evidence="3 6" id="KW-0378">Hydrolase</keyword>
<feature type="signal peptide" evidence="7">
    <location>
        <begin position="1"/>
        <end position="18"/>
    </location>
</feature>
<proteinExistence type="inferred from homology"/>
<evidence type="ECO:0000256" key="4">
    <source>
        <dbReference type="ARBA" id="ARBA00022833"/>
    </source>
</evidence>
<dbReference type="InterPro" id="IPR001915">
    <property type="entry name" value="Peptidase_M48"/>
</dbReference>
<evidence type="ECO:0000256" key="6">
    <source>
        <dbReference type="RuleBase" id="RU003983"/>
    </source>
</evidence>
<dbReference type="GO" id="GO:0046872">
    <property type="term" value="F:metal ion binding"/>
    <property type="evidence" value="ECO:0007669"/>
    <property type="project" value="UniProtKB-KW"/>
</dbReference>
<feature type="domain" description="Peptidase M48" evidence="8">
    <location>
        <begin position="62"/>
        <end position="230"/>
    </location>
</feature>
<dbReference type="Gene3D" id="3.30.2010.10">
    <property type="entry name" value="Metalloproteases ('zincins'), catalytic domain"/>
    <property type="match status" value="1"/>
</dbReference>
<dbReference type="GO" id="GO:0004222">
    <property type="term" value="F:metalloendopeptidase activity"/>
    <property type="evidence" value="ECO:0007669"/>
    <property type="project" value="InterPro"/>
</dbReference>
<name>A0A1I4R313_9RHOB</name>
<dbReference type="Pfam" id="PF01435">
    <property type="entry name" value="Peptidase_M48"/>
    <property type="match status" value="1"/>
</dbReference>
<organism evidence="9 10">
    <name type="scientific">Shimia aestuarii</name>
    <dbReference type="NCBI Taxonomy" id="254406"/>
    <lineage>
        <taxon>Bacteria</taxon>
        <taxon>Pseudomonadati</taxon>
        <taxon>Pseudomonadota</taxon>
        <taxon>Alphaproteobacteria</taxon>
        <taxon>Rhodobacterales</taxon>
        <taxon>Roseobacteraceae</taxon>
    </lineage>
</organism>
<dbReference type="EMBL" id="FOTQ01000007">
    <property type="protein sequence ID" value="SFM46657.1"/>
    <property type="molecule type" value="Genomic_DNA"/>
</dbReference>
<dbReference type="PANTHER" id="PTHR22726">
    <property type="entry name" value="METALLOENDOPEPTIDASE OMA1"/>
    <property type="match status" value="1"/>
</dbReference>
<feature type="chain" id="PRO_5011550030" evidence="7">
    <location>
        <begin position="19"/>
        <end position="235"/>
    </location>
</feature>
<dbReference type="PANTHER" id="PTHR22726:SF1">
    <property type="entry name" value="METALLOENDOPEPTIDASE OMA1, MITOCHONDRIAL"/>
    <property type="match status" value="1"/>
</dbReference>
<evidence type="ECO:0000256" key="1">
    <source>
        <dbReference type="ARBA" id="ARBA00022670"/>
    </source>
</evidence>
<evidence type="ECO:0000313" key="9">
    <source>
        <dbReference type="EMBL" id="SFM46657.1"/>
    </source>
</evidence>
<dbReference type="Proteomes" id="UP000199144">
    <property type="component" value="Unassembled WGS sequence"/>
</dbReference>
<reference evidence="9 10" key="1">
    <citation type="submission" date="2016-10" db="EMBL/GenBank/DDBJ databases">
        <authorList>
            <person name="de Groot N.N."/>
        </authorList>
    </citation>
    <scope>NUCLEOTIDE SEQUENCE [LARGE SCALE GENOMIC DNA]</scope>
    <source>
        <strain evidence="9 10">DSM 15283</strain>
    </source>
</reference>
<keyword evidence="1 6" id="KW-0645">Protease</keyword>
<sequence length="235" mass="25174">MRLSVLPLVLLIAGCVSTTSDPAPSKPAATRAATPAISLDEANRRLAPVKSRLEPVAERECRQRTRQNTNCDYAISVDKRLNLPANAYQTEDRSGRPLIIFTAALIAQTRNQDELAFVMGHEAAHHVAGHLNRTQQDALAGAAVGAILASVMGGNAEMVDLAMNVGADVGARSFSKEYELEADALGTVIAHRAGYDPVRGAEFFNRIPDPGDQFLGTHPPNKARMAIVRQTAAKL</sequence>
<evidence type="ECO:0000313" key="10">
    <source>
        <dbReference type="Proteomes" id="UP000199144"/>
    </source>
</evidence>
<keyword evidence="4 6" id="KW-0862">Zinc</keyword>
<keyword evidence="7" id="KW-0732">Signal</keyword>
<evidence type="ECO:0000256" key="2">
    <source>
        <dbReference type="ARBA" id="ARBA00022723"/>
    </source>
</evidence>
<evidence type="ECO:0000256" key="3">
    <source>
        <dbReference type="ARBA" id="ARBA00022801"/>
    </source>
</evidence>
<dbReference type="InterPro" id="IPR051156">
    <property type="entry name" value="Mito/Outer_Membr_Metalloprot"/>
</dbReference>
<keyword evidence="10" id="KW-1185">Reference proteome</keyword>
<accession>A0A1I4R313</accession>
<keyword evidence="5 6" id="KW-0482">Metalloprotease</keyword>
<evidence type="ECO:0000256" key="5">
    <source>
        <dbReference type="ARBA" id="ARBA00023049"/>
    </source>
</evidence>
<dbReference type="GO" id="GO:0016020">
    <property type="term" value="C:membrane"/>
    <property type="evidence" value="ECO:0007669"/>
    <property type="project" value="TreeGrafter"/>
</dbReference>
<evidence type="ECO:0000259" key="8">
    <source>
        <dbReference type="Pfam" id="PF01435"/>
    </source>
</evidence>
<dbReference type="STRING" id="254406.SAMN04488042_107238"/>